<feature type="compositionally biased region" description="Low complexity" evidence="1">
    <location>
        <begin position="497"/>
        <end position="511"/>
    </location>
</feature>
<name>A0A2G8SCM7_9APHY</name>
<evidence type="ECO:0000313" key="3">
    <source>
        <dbReference type="Proteomes" id="UP000230002"/>
    </source>
</evidence>
<organism evidence="2 3">
    <name type="scientific">Ganoderma sinense ZZ0214-1</name>
    <dbReference type="NCBI Taxonomy" id="1077348"/>
    <lineage>
        <taxon>Eukaryota</taxon>
        <taxon>Fungi</taxon>
        <taxon>Dikarya</taxon>
        <taxon>Basidiomycota</taxon>
        <taxon>Agaricomycotina</taxon>
        <taxon>Agaricomycetes</taxon>
        <taxon>Polyporales</taxon>
        <taxon>Polyporaceae</taxon>
        <taxon>Ganoderma</taxon>
    </lineage>
</organism>
<feature type="compositionally biased region" description="Polar residues" evidence="1">
    <location>
        <begin position="558"/>
        <end position="568"/>
    </location>
</feature>
<feature type="region of interest" description="Disordered" evidence="1">
    <location>
        <begin position="435"/>
        <end position="460"/>
    </location>
</feature>
<dbReference type="AlphaFoldDB" id="A0A2G8SCM7"/>
<evidence type="ECO:0000313" key="2">
    <source>
        <dbReference type="EMBL" id="PIL31502.1"/>
    </source>
</evidence>
<dbReference type="OrthoDB" id="3270558at2759"/>
<comment type="caution">
    <text evidence="2">The sequence shown here is derived from an EMBL/GenBank/DDBJ whole genome shotgun (WGS) entry which is preliminary data.</text>
</comment>
<dbReference type="EMBL" id="AYKW01000012">
    <property type="protein sequence ID" value="PIL31502.1"/>
    <property type="molecule type" value="Genomic_DNA"/>
</dbReference>
<protein>
    <submittedName>
        <fullName evidence="2">Uncharacterized protein</fullName>
    </submittedName>
</protein>
<feature type="region of interest" description="Disordered" evidence="1">
    <location>
        <begin position="314"/>
        <end position="339"/>
    </location>
</feature>
<proteinExistence type="predicted"/>
<feature type="region of interest" description="Disordered" evidence="1">
    <location>
        <begin position="497"/>
        <end position="576"/>
    </location>
</feature>
<dbReference type="Proteomes" id="UP000230002">
    <property type="component" value="Unassembled WGS sequence"/>
</dbReference>
<accession>A0A2G8SCM7</accession>
<feature type="region of interest" description="Disordered" evidence="1">
    <location>
        <begin position="233"/>
        <end position="272"/>
    </location>
</feature>
<keyword evidence="3" id="KW-1185">Reference proteome</keyword>
<feature type="compositionally biased region" description="Polar residues" evidence="1">
    <location>
        <begin position="21"/>
        <end position="36"/>
    </location>
</feature>
<feature type="compositionally biased region" description="Low complexity" evidence="1">
    <location>
        <begin position="67"/>
        <end position="93"/>
    </location>
</feature>
<feature type="compositionally biased region" description="Basic and acidic residues" evidence="1">
    <location>
        <begin position="104"/>
        <end position="115"/>
    </location>
</feature>
<feature type="region of interest" description="Disordered" evidence="1">
    <location>
        <begin position="1"/>
        <end position="127"/>
    </location>
</feature>
<sequence>MDCRGRSRDVSPIAIARKAHQSSSLRPLPDKSSSTFRDPRDSPSAHIQPLASSSRLPPPPSPPQPLPSLSTSPSDSLPRVGSSSSAFSDASDATPLGPLTPPDHYQDYPLDRPLDYYDSPPSPPRSLQDQMHVAYALDNMHLAKILLLKLRGIEVDGDDDPRIAAVRDEDFSSSFVPEGGIRLDADAEARVLEAERRAREAQQRRLREERLRQCERVWEHSMQRFRGEKARVARKKEEAERERRAAERLAKERERERQRRAEAARAARTSQLRIASGQPRQLVCYDSLRNADARFPRTTRAEKQSDESGMFLYDIMPSPPSRPMSLSPPTGRSPSDKDSLTLPRAQRELALKHAKSLSRSVSFSDVLAAMHGPLFEDDEDTRSYTRRDEHKAELLAVLLEPAKVDDKGKELKDTMSEPMTKVKESVAIRALRASTAESISSASSSTSTSSSSTSTVTRSGSWFSFSSKSSFRSTTTTITTPSSSPLSTSKPVIVLSSRLSTSPPSDSPITPRRQSSKPPPNSPALPASEHPLALPPTPRPKRKEPLAIGRGRPLTRRGSLSGQSDNQAPPSPTAQLVHRVSRSISSFMDLAAQFQHAYVKATMFSAGVDLYTDRSLSNSRSRSRSRSRSPATRFRYPSSHRSRSGLKPEGYRASLFDVQAFADAEMYREDEAFQYHRTLIPLFSRSPDSLHAHERVFPIPPPLPRSPFRPTYQPNTRISRMRPVANPIMLRLQALHNICQAHAIGWQRARDGTLAAGKEKMVGIAWEGIGRSSLGWVVSSDSY</sequence>
<reference evidence="2 3" key="1">
    <citation type="journal article" date="2015" name="Sci. Rep.">
        <title>Chromosome-level genome map provides insights into diverse defense mechanisms in the medicinal fungus Ganoderma sinense.</title>
        <authorList>
            <person name="Zhu Y."/>
            <person name="Xu J."/>
            <person name="Sun C."/>
            <person name="Zhou S."/>
            <person name="Xu H."/>
            <person name="Nelson D.R."/>
            <person name="Qian J."/>
            <person name="Song J."/>
            <person name="Luo H."/>
            <person name="Xiang L."/>
            <person name="Li Y."/>
            <person name="Xu Z."/>
            <person name="Ji A."/>
            <person name="Wang L."/>
            <person name="Lu S."/>
            <person name="Hayward A."/>
            <person name="Sun W."/>
            <person name="Li X."/>
            <person name="Schwartz D.C."/>
            <person name="Wang Y."/>
            <person name="Chen S."/>
        </authorList>
    </citation>
    <scope>NUCLEOTIDE SEQUENCE [LARGE SCALE GENOMIC DNA]</scope>
    <source>
        <strain evidence="2 3">ZZ0214-1</strain>
    </source>
</reference>
<feature type="compositionally biased region" description="Pro residues" evidence="1">
    <location>
        <begin position="56"/>
        <end position="66"/>
    </location>
</feature>
<gene>
    <name evidence="2" type="ORF">GSI_06204</name>
</gene>
<feature type="compositionally biased region" description="Basic and acidic residues" evidence="1">
    <location>
        <begin position="233"/>
        <end position="265"/>
    </location>
</feature>
<feature type="region of interest" description="Disordered" evidence="1">
    <location>
        <begin position="614"/>
        <end position="647"/>
    </location>
</feature>
<evidence type="ECO:0000256" key="1">
    <source>
        <dbReference type="SAM" id="MobiDB-lite"/>
    </source>
</evidence>